<evidence type="ECO:0000256" key="5">
    <source>
        <dbReference type="ARBA" id="ARBA00023315"/>
    </source>
</evidence>
<dbReference type="SUPFAM" id="SSF55729">
    <property type="entry name" value="Acyl-CoA N-acyltransferases (Nat)"/>
    <property type="match status" value="2"/>
</dbReference>
<dbReference type="InterPro" id="IPR050644">
    <property type="entry name" value="PG_Glycine_Bridge_Synth"/>
</dbReference>
<protein>
    <recommendedName>
        <fullName evidence="9">BioF2-like acetyltransferase domain-containing protein</fullName>
    </recommendedName>
</protein>
<dbReference type="Gene3D" id="3.40.630.30">
    <property type="match status" value="1"/>
</dbReference>
<comment type="caution">
    <text evidence="7">The sequence shown here is derived from an EMBL/GenBank/DDBJ whole genome shotgun (WGS) entry which is preliminary data.</text>
</comment>
<keyword evidence="2" id="KW-0808">Transferase</keyword>
<gene>
    <name evidence="7" type="ORF">A3H75_02100</name>
</gene>
<dbReference type="AlphaFoldDB" id="A0A1F7VEM6"/>
<evidence type="ECO:0000313" key="8">
    <source>
        <dbReference type="Proteomes" id="UP000176678"/>
    </source>
</evidence>
<name>A0A1F7VEM6_9BACT</name>
<dbReference type="STRING" id="1802410.A3H75_02100"/>
<evidence type="ECO:0008006" key="9">
    <source>
        <dbReference type="Google" id="ProtNLM"/>
    </source>
</evidence>
<dbReference type="PANTHER" id="PTHR36174">
    <property type="entry name" value="LIPID II:GLYCINE GLYCYLTRANSFERASE"/>
    <property type="match status" value="1"/>
</dbReference>
<dbReference type="InterPro" id="IPR016181">
    <property type="entry name" value="Acyl_CoA_acyltransferase"/>
</dbReference>
<dbReference type="GO" id="GO:0071555">
    <property type="term" value="P:cell wall organization"/>
    <property type="evidence" value="ECO:0007669"/>
    <property type="project" value="UniProtKB-KW"/>
</dbReference>
<evidence type="ECO:0000256" key="3">
    <source>
        <dbReference type="ARBA" id="ARBA00022960"/>
    </source>
</evidence>
<accession>A0A1F7VEM6</accession>
<evidence type="ECO:0000313" key="7">
    <source>
        <dbReference type="EMBL" id="OGL88903.1"/>
    </source>
</evidence>
<evidence type="ECO:0000256" key="2">
    <source>
        <dbReference type="ARBA" id="ARBA00022679"/>
    </source>
</evidence>
<proteinExistence type="inferred from homology"/>
<comment type="similarity">
    <text evidence="1">Belongs to the FemABX family.</text>
</comment>
<sequence length="303" mass="34401">MKEQPCLSGAFLQSADWASFQEAVGVHAVSALGANLFFVPLPFGLRYAYAPRVELSDATYNALALAAQKEHAVFLRVEPVTPMLAHQKFRKVRDNQPSVTRVIDLSLSEEVLLAQMKQKTRYNIRLAAKHEVVVAEAAGVWGVRRFLKLLSKTQERQAFSVHAPAYYETLLDVLKPTSATPDPKRCEARLMVARYNGKVRAANIVITYGDTVTYLHGASSEKDKEVMAPSLLQWHTMRWAKKEGFRWYDFWGIAPENAKNHPLAGVTRFKEGFGGETLRYPGTFELSLRPFWHALIRLHRRFR</sequence>
<keyword evidence="3" id="KW-0133">Cell shape</keyword>
<dbReference type="GO" id="GO:0008360">
    <property type="term" value="P:regulation of cell shape"/>
    <property type="evidence" value="ECO:0007669"/>
    <property type="project" value="UniProtKB-KW"/>
</dbReference>
<organism evidence="7 8">
    <name type="scientific">Candidatus Uhrbacteria bacterium RIFCSPLOWO2_02_FULL_51_9</name>
    <dbReference type="NCBI Taxonomy" id="1802410"/>
    <lineage>
        <taxon>Bacteria</taxon>
        <taxon>Candidatus Uhriibacteriota</taxon>
    </lineage>
</organism>
<evidence type="ECO:0000256" key="1">
    <source>
        <dbReference type="ARBA" id="ARBA00009943"/>
    </source>
</evidence>
<keyword evidence="4" id="KW-0573">Peptidoglycan synthesis</keyword>
<dbReference type="PROSITE" id="PS51191">
    <property type="entry name" value="FEMABX"/>
    <property type="match status" value="1"/>
</dbReference>
<dbReference type="GO" id="GO:0016755">
    <property type="term" value="F:aminoacyltransferase activity"/>
    <property type="evidence" value="ECO:0007669"/>
    <property type="project" value="InterPro"/>
</dbReference>
<reference evidence="7 8" key="1">
    <citation type="journal article" date="2016" name="Nat. Commun.">
        <title>Thousands of microbial genomes shed light on interconnected biogeochemical processes in an aquifer system.</title>
        <authorList>
            <person name="Anantharaman K."/>
            <person name="Brown C.T."/>
            <person name="Hug L.A."/>
            <person name="Sharon I."/>
            <person name="Castelle C.J."/>
            <person name="Probst A.J."/>
            <person name="Thomas B.C."/>
            <person name="Singh A."/>
            <person name="Wilkins M.J."/>
            <person name="Karaoz U."/>
            <person name="Brodie E.L."/>
            <person name="Williams K.H."/>
            <person name="Hubbard S.S."/>
            <person name="Banfield J.F."/>
        </authorList>
    </citation>
    <scope>NUCLEOTIDE SEQUENCE [LARGE SCALE GENOMIC DNA]</scope>
</reference>
<dbReference type="GO" id="GO:0009252">
    <property type="term" value="P:peptidoglycan biosynthetic process"/>
    <property type="evidence" value="ECO:0007669"/>
    <property type="project" value="UniProtKB-KW"/>
</dbReference>
<dbReference type="PANTHER" id="PTHR36174:SF1">
    <property type="entry name" value="LIPID II:GLYCINE GLYCYLTRANSFERASE"/>
    <property type="match status" value="1"/>
</dbReference>
<dbReference type="EMBL" id="MGES01000022">
    <property type="protein sequence ID" value="OGL88903.1"/>
    <property type="molecule type" value="Genomic_DNA"/>
</dbReference>
<dbReference type="Pfam" id="PF02388">
    <property type="entry name" value="FemAB"/>
    <property type="match status" value="2"/>
</dbReference>
<evidence type="ECO:0000256" key="4">
    <source>
        <dbReference type="ARBA" id="ARBA00022984"/>
    </source>
</evidence>
<keyword evidence="5" id="KW-0012">Acyltransferase</keyword>
<dbReference type="InterPro" id="IPR003447">
    <property type="entry name" value="FEMABX"/>
</dbReference>
<evidence type="ECO:0000256" key="6">
    <source>
        <dbReference type="ARBA" id="ARBA00023316"/>
    </source>
</evidence>
<dbReference type="Proteomes" id="UP000176678">
    <property type="component" value="Unassembled WGS sequence"/>
</dbReference>
<keyword evidence="6" id="KW-0961">Cell wall biogenesis/degradation</keyword>